<name>A0A382IR77_9ZZZZ</name>
<dbReference type="EMBL" id="UINC01068839">
    <property type="protein sequence ID" value="SVC01752.1"/>
    <property type="molecule type" value="Genomic_DNA"/>
</dbReference>
<reference evidence="1" key="1">
    <citation type="submission" date="2018-05" db="EMBL/GenBank/DDBJ databases">
        <authorList>
            <person name="Lanie J.A."/>
            <person name="Ng W.-L."/>
            <person name="Kazmierczak K.M."/>
            <person name="Andrzejewski T.M."/>
            <person name="Davidsen T.M."/>
            <person name="Wayne K.J."/>
            <person name="Tettelin H."/>
            <person name="Glass J.I."/>
            <person name="Rusch D."/>
            <person name="Podicherti R."/>
            <person name="Tsui H.-C.T."/>
            <person name="Winkler M.E."/>
        </authorList>
    </citation>
    <scope>NUCLEOTIDE SEQUENCE</scope>
</reference>
<evidence type="ECO:0000313" key="1">
    <source>
        <dbReference type="EMBL" id="SVC01752.1"/>
    </source>
</evidence>
<accession>A0A382IR77</accession>
<sequence length="112" mass="12064">MENKGLVRRMGVLISAVLVLSLVDHWLGSTKRIASAELGQARGGSAVLELDTVYVPPPGDPLVHHTAGFAKILCSAVFISGLDEEFAADNVGFFTSPYRARAKVVERVVDRE</sequence>
<feature type="non-terminal residue" evidence="1">
    <location>
        <position position="112"/>
    </location>
</feature>
<dbReference type="AlphaFoldDB" id="A0A382IR77"/>
<organism evidence="1">
    <name type="scientific">marine metagenome</name>
    <dbReference type="NCBI Taxonomy" id="408172"/>
    <lineage>
        <taxon>unclassified sequences</taxon>
        <taxon>metagenomes</taxon>
        <taxon>ecological metagenomes</taxon>
    </lineage>
</organism>
<protein>
    <submittedName>
        <fullName evidence="1">Uncharacterized protein</fullName>
    </submittedName>
</protein>
<proteinExistence type="predicted"/>
<gene>
    <name evidence="1" type="ORF">METZ01_LOCUS254606</name>
</gene>